<feature type="transmembrane region" description="Helical" evidence="6">
    <location>
        <begin position="401"/>
        <end position="419"/>
    </location>
</feature>
<dbReference type="Pfam" id="PF07690">
    <property type="entry name" value="MFS_1"/>
    <property type="match status" value="1"/>
</dbReference>
<dbReference type="InterPro" id="IPR020846">
    <property type="entry name" value="MFS_dom"/>
</dbReference>
<keyword evidence="9" id="KW-1185">Reference proteome</keyword>
<keyword evidence="5 6" id="KW-0472">Membrane</keyword>
<feature type="transmembrane region" description="Helical" evidence="6">
    <location>
        <begin position="202"/>
        <end position="222"/>
    </location>
</feature>
<sequence>MELEEIVPSNGEHAAPTLSNEQLDSPAVAKTTDNEIIKLSTWKFCTIVISLCSACFLAGYDSTCVGTLGPTISDEFSSLNDVSWYGIAYSLASCATILTFGKLYSFYSARIVFASALSVFVIGSIICATAQSSIAFIVGRAVAGLGNAGIFSGCNIIAARIIPLRWRPFYQSFIGSMECIALATAPLIAGAIADVASWRVCFWISVPLGVIPILSVLFFLRLPKTDKQATHSSLAKLRQLDPIGMTLFVPLVICFTLALQTGGTEYPWSSKQVVIPLTMTGALLVTFILQQAYMQEHATLPARLLKSRIMLSSIAVSFACSGALYVFTYYLPIYYQAIRDVSTMESGVRDLSRILGLTIAIIFAGAMTTMTGYYMPYMVLGGVLMSIGAGLTTTFNTTTSLAHIISIQAIFGLGCGFAWQQPYIAVQASTPASDVPSAIVVLTFGQLLGGVVMLAISQNIFAIELISGLAAKVPGLDANLVLNSGILSLRKVIPAKYLVEALTVYNDALVKVFYTGMAIACVTTFGALGSGWRSVKQADKTK</sequence>
<dbReference type="EMBL" id="JAQIZZ010000003">
    <property type="protein sequence ID" value="KAJ5546762.1"/>
    <property type="molecule type" value="Genomic_DNA"/>
</dbReference>
<evidence type="ECO:0000256" key="4">
    <source>
        <dbReference type="ARBA" id="ARBA00022989"/>
    </source>
</evidence>
<dbReference type="PROSITE" id="PS50850">
    <property type="entry name" value="MFS"/>
    <property type="match status" value="1"/>
</dbReference>
<keyword evidence="3 6" id="KW-0812">Transmembrane</keyword>
<feature type="transmembrane region" description="Helical" evidence="6">
    <location>
        <begin position="309"/>
        <end position="331"/>
    </location>
</feature>
<feature type="transmembrane region" description="Helical" evidence="6">
    <location>
        <begin position="111"/>
        <end position="131"/>
    </location>
</feature>
<comment type="caution">
    <text evidence="8">The sequence shown here is derived from an EMBL/GenBank/DDBJ whole genome shotgun (WGS) entry which is preliminary data.</text>
</comment>
<dbReference type="PANTHER" id="PTHR23501:SF199">
    <property type="entry name" value="MFS EFFLUX TRANSPORTER INPD-RELATED"/>
    <property type="match status" value="1"/>
</dbReference>
<reference evidence="8 9" key="1">
    <citation type="journal article" date="2023" name="IMA Fungus">
        <title>Comparative genomic study of the Penicillium genus elucidates a diverse pangenome and 15 lateral gene transfer events.</title>
        <authorList>
            <person name="Petersen C."/>
            <person name="Sorensen T."/>
            <person name="Nielsen M.R."/>
            <person name="Sondergaard T.E."/>
            <person name="Sorensen J.L."/>
            <person name="Fitzpatrick D.A."/>
            <person name="Frisvad J.C."/>
            <person name="Nielsen K.L."/>
        </authorList>
    </citation>
    <scope>NUCLEOTIDE SEQUENCE [LARGE SCALE GENOMIC DNA]</scope>
    <source>
        <strain evidence="8 9">IBT 35679</strain>
    </source>
</reference>
<organism evidence="8 9">
    <name type="scientific">Penicillium frequentans</name>
    <dbReference type="NCBI Taxonomy" id="3151616"/>
    <lineage>
        <taxon>Eukaryota</taxon>
        <taxon>Fungi</taxon>
        <taxon>Dikarya</taxon>
        <taxon>Ascomycota</taxon>
        <taxon>Pezizomycotina</taxon>
        <taxon>Eurotiomycetes</taxon>
        <taxon>Eurotiomycetidae</taxon>
        <taxon>Eurotiales</taxon>
        <taxon>Aspergillaceae</taxon>
        <taxon>Penicillium</taxon>
    </lineage>
</organism>
<comment type="subcellular location">
    <subcellularLocation>
        <location evidence="1">Membrane</location>
        <topology evidence="1">Multi-pass membrane protein</topology>
    </subcellularLocation>
</comment>
<dbReference type="CDD" id="cd17502">
    <property type="entry name" value="MFS_Azr1_MDR_like"/>
    <property type="match status" value="1"/>
</dbReference>
<evidence type="ECO:0000256" key="5">
    <source>
        <dbReference type="ARBA" id="ARBA00023136"/>
    </source>
</evidence>
<feature type="transmembrane region" description="Helical" evidence="6">
    <location>
        <begin position="82"/>
        <end position="104"/>
    </location>
</feature>
<comment type="similarity">
    <text evidence="2">Belongs to the major facilitator superfamily. TCR/Tet family.</text>
</comment>
<evidence type="ECO:0000259" key="7">
    <source>
        <dbReference type="PROSITE" id="PS50850"/>
    </source>
</evidence>
<evidence type="ECO:0000313" key="9">
    <source>
        <dbReference type="Proteomes" id="UP001220324"/>
    </source>
</evidence>
<feature type="transmembrane region" description="Helical" evidence="6">
    <location>
        <begin position="512"/>
        <end position="532"/>
    </location>
</feature>
<name>A0AAD6GH75_9EURO</name>
<dbReference type="GO" id="GO:0022857">
    <property type="term" value="F:transmembrane transporter activity"/>
    <property type="evidence" value="ECO:0007669"/>
    <property type="project" value="InterPro"/>
</dbReference>
<accession>A0AAD6GH75</accession>
<dbReference type="InterPro" id="IPR011701">
    <property type="entry name" value="MFS"/>
</dbReference>
<proteinExistence type="inferred from homology"/>
<dbReference type="InterPro" id="IPR036259">
    <property type="entry name" value="MFS_trans_sf"/>
</dbReference>
<evidence type="ECO:0000256" key="3">
    <source>
        <dbReference type="ARBA" id="ARBA00022692"/>
    </source>
</evidence>
<dbReference type="GO" id="GO:0005886">
    <property type="term" value="C:plasma membrane"/>
    <property type="evidence" value="ECO:0007669"/>
    <property type="project" value="TreeGrafter"/>
</dbReference>
<protein>
    <recommendedName>
        <fullName evidence="7">Major facilitator superfamily (MFS) profile domain-containing protein</fullName>
    </recommendedName>
</protein>
<feature type="transmembrane region" description="Helical" evidence="6">
    <location>
        <begin position="44"/>
        <end position="62"/>
    </location>
</feature>
<keyword evidence="4 6" id="KW-1133">Transmembrane helix</keyword>
<gene>
    <name evidence="8" type="ORF">N7494_004347</name>
</gene>
<evidence type="ECO:0000256" key="6">
    <source>
        <dbReference type="SAM" id="Phobius"/>
    </source>
</evidence>
<evidence type="ECO:0000256" key="1">
    <source>
        <dbReference type="ARBA" id="ARBA00004141"/>
    </source>
</evidence>
<feature type="transmembrane region" description="Helical" evidence="6">
    <location>
        <begin position="439"/>
        <end position="461"/>
    </location>
</feature>
<dbReference type="PANTHER" id="PTHR23501">
    <property type="entry name" value="MAJOR FACILITATOR SUPERFAMILY"/>
    <property type="match status" value="1"/>
</dbReference>
<feature type="transmembrane region" description="Helical" evidence="6">
    <location>
        <begin position="243"/>
        <end position="261"/>
    </location>
</feature>
<dbReference type="SUPFAM" id="SSF103473">
    <property type="entry name" value="MFS general substrate transporter"/>
    <property type="match status" value="1"/>
</dbReference>
<feature type="transmembrane region" description="Helical" evidence="6">
    <location>
        <begin position="377"/>
        <end position="395"/>
    </location>
</feature>
<dbReference type="AlphaFoldDB" id="A0AAD6GH75"/>
<feature type="transmembrane region" description="Helical" evidence="6">
    <location>
        <begin position="351"/>
        <end position="370"/>
    </location>
</feature>
<dbReference type="FunFam" id="1.20.1250.20:FF:000196">
    <property type="entry name" value="MFS toxin efflux pump (AflT)"/>
    <property type="match status" value="1"/>
</dbReference>
<feature type="transmembrane region" description="Helical" evidence="6">
    <location>
        <begin position="137"/>
        <end position="158"/>
    </location>
</feature>
<evidence type="ECO:0000313" key="8">
    <source>
        <dbReference type="EMBL" id="KAJ5546762.1"/>
    </source>
</evidence>
<feature type="transmembrane region" description="Helical" evidence="6">
    <location>
        <begin position="273"/>
        <end position="289"/>
    </location>
</feature>
<feature type="domain" description="Major facilitator superfamily (MFS) profile" evidence="7">
    <location>
        <begin position="47"/>
        <end position="503"/>
    </location>
</feature>
<dbReference type="Gene3D" id="1.20.1250.20">
    <property type="entry name" value="MFS general substrate transporter like domains"/>
    <property type="match status" value="1"/>
</dbReference>
<dbReference type="Proteomes" id="UP001220324">
    <property type="component" value="Unassembled WGS sequence"/>
</dbReference>
<evidence type="ECO:0000256" key="2">
    <source>
        <dbReference type="ARBA" id="ARBA00007520"/>
    </source>
</evidence>